<comment type="caution">
    <text evidence="3">The sequence shown here is derived from an EMBL/GenBank/DDBJ whole genome shotgun (WGS) entry which is preliminary data.</text>
</comment>
<dbReference type="Proteomes" id="UP000279860">
    <property type="component" value="Unassembled WGS sequence"/>
</dbReference>
<accession>A0A3P1Z4U3</accession>
<evidence type="ECO:0000313" key="3">
    <source>
        <dbReference type="EMBL" id="RRD78289.1"/>
    </source>
</evidence>
<name>A0A3P1Z4U3_TANFO</name>
<dbReference type="PANTHER" id="PTHR10887">
    <property type="entry name" value="DNA2/NAM7 HELICASE FAMILY"/>
    <property type="match status" value="1"/>
</dbReference>
<protein>
    <recommendedName>
        <fullName evidence="2">PIN domain-containing protein</fullName>
    </recommendedName>
</protein>
<dbReference type="SUPFAM" id="SSF88723">
    <property type="entry name" value="PIN domain-like"/>
    <property type="match status" value="1"/>
</dbReference>
<dbReference type="SUPFAM" id="SSF52540">
    <property type="entry name" value="P-loop containing nucleoside triphosphate hydrolases"/>
    <property type="match status" value="1"/>
</dbReference>
<dbReference type="InterPro" id="IPR041679">
    <property type="entry name" value="DNA2/NAM7-like_C"/>
</dbReference>
<proteinExistence type="inferred from homology"/>
<evidence type="ECO:0000256" key="1">
    <source>
        <dbReference type="ARBA" id="ARBA00046345"/>
    </source>
</evidence>
<dbReference type="AlphaFoldDB" id="A0A3P1Z4U3"/>
<dbReference type="PANTHER" id="PTHR10887:SF495">
    <property type="entry name" value="HELICASE SENATAXIN ISOFORM X1-RELATED"/>
    <property type="match status" value="1"/>
</dbReference>
<dbReference type="EMBL" id="RQYN01000005">
    <property type="protein sequence ID" value="RRD78289.1"/>
    <property type="molecule type" value="Genomic_DNA"/>
</dbReference>
<evidence type="ECO:0000313" key="4">
    <source>
        <dbReference type="Proteomes" id="UP000279860"/>
    </source>
</evidence>
<dbReference type="Pfam" id="PF13087">
    <property type="entry name" value="AAA_12"/>
    <property type="match status" value="1"/>
</dbReference>
<dbReference type="InterPro" id="IPR045055">
    <property type="entry name" value="DNA2/NAM7-like"/>
</dbReference>
<dbReference type="InterPro" id="IPR002716">
    <property type="entry name" value="PIN_dom"/>
</dbReference>
<dbReference type="Pfam" id="PF13604">
    <property type="entry name" value="AAA_30"/>
    <property type="match status" value="1"/>
</dbReference>
<organism evidence="3 4">
    <name type="scientific">Tannerella forsythia</name>
    <name type="common">Bacteroides forsythus</name>
    <dbReference type="NCBI Taxonomy" id="28112"/>
    <lineage>
        <taxon>Bacteria</taxon>
        <taxon>Pseudomonadati</taxon>
        <taxon>Bacteroidota</taxon>
        <taxon>Bacteroidia</taxon>
        <taxon>Bacteroidales</taxon>
        <taxon>Tannerellaceae</taxon>
        <taxon>Tannerella</taxon>
    </lineage>
</organism>
<reference evidence="3 4" key="1">
    <citation type="submission" date="2018-11" db="EMBL/GenBank/DDBJ databases">
        <title>Genomes From Bacteria Associated with the Canine Oral Cavity: a Test Case for Automated Genome-Based Taxonomic Assignment.</title>
        <authorList>
            <person name="Coil D.A."/>
            <person name="Jospin G."/>
            <person name="Darling A.E."/>
            <person name="Wallis C."/>
            <person name="Davis I.J."/>
            <person name="Harris S."/>
            <person name="Eisen J.A."/>
            <person name="Holcombe L.J."/>
            <person name="O'Flynn C."/>
        </authorList>
    </citation>
    <scope>NUCLEOTIDE SEQUENCE [LARGE SCALE GENOMIC DNA]</scope>
    <source>
        <strain evidence="3 4">OH1426_COT-023</strain>
    </source>
</reference>
<comment type="similarity">
    <text evidence="1">In the N-terminal section; belongs to the PINc/VapC protein family.</text>
</comment>
<dbReference type="Gene3D" id="3.40.50.300">
    <property type="entry name" value="P-loop containing nucleotide triphosphate hydrolases"/>
    <property type="match status" value="2"/>
</dbReference>
<feature type="domain" description="PIN" evidence="2">
    <location>
        <begin position="635"/>
        <end position="744"/>
    </location>
</feature>
<gene>
    <name evidence="3" type="ORF">EII41_02390</name>
</gene>
<dbReference type="SMART" id="SM00670">
    <property type="entry name" value="PINc"/>
    <property type="match status" value="1"/>
</dbReference>
<dbReference type="InterPro" id="IPR027417">
    <property type="entry name" value="P-loop_NTPase"/>
</dbReference>
<dbReference type="Pfam" id="PF13638">
    <property type="entry name" value="PIN_4"/>
    <property type="match status" value="1"/>
</dbReference>
<evidence type="ECO:0000259" key="2">
    <source>
        <dbReference type="SMART" id="SM00670"/>
    </source>
</evidence>
<dbReference type="CDD" id="cd09883">
    <property type="entry name" value="PIN_VapC_PhoHL-ATPase"/>
    <property type="match status" value="1"/>
</dbReference>
<dbReference type="InterPro" id="IPR029060">
    <property type="entry name" value="PIN-like_dom_sf"/>
</dbReference>
<dbReference type="Gene3D" id="3.40.50.1010">
    <property type="entry name" value="5'-nuclease"/>
    <property type="match status" value="1"/>
</dbReference>
<dbReference type="RefSeq" id="WP_124789278.1">
    <property type="nucleotide sequence ID" value="NZ_RQYN01000005.1"/>
</dbReference>
<sequence length="762" mass="86694">MYYSRDQHKRFLDKELAAISETYLDLLNSKAIALLASNEVYVAQFVKLDFKKDESIDPERNILGAAQLMLRFKKDKGIPRKNEYFTAVILETDMCLPKNWGEITWGKLRSHQVEFSEVHCVWQGKSDENGYLLCGFSGISHEMSQYLLENNLEGCVVVLGPQEPPMEYYQNLISIVTNNFPILPAAEILDFERQQFIWNPEEINSNKEQVERILSSLSTHDELVFQGPPGTGKTHLMAELIAHLIANNKSVLVTAMTNRALIELAEKESLKDFLAQKRIKKTNVSADEMISCKNLCPVESKRITCMPGNVTLSTFYNSSGWAKQCYEERPFDYVIMDEASQALFGMIAACKNLGKKIIWIGDQNQMQPIALLSEETITRNDYGMLVNGFQTLCDNFKLKSYILTETHRLLPNAAALTSLFYHTEIKSVAKFEYLFGDSDLKFAPENGGCSLLFKNMPVGEKADQDCCQYVVDVIFDILKRNNRLKIAVLSKFRATVRMLQNCFISKLGALENILVDTVERVQGMTCDVCLYYIPNTMMGMSLARPLFNVATSRAKQLTIIVSDPSIMTCVCDKTVHAYLEKVVKKDFKSLIEPERFGLSESKAIRNVGINLVPKGKIDISKFERPKKEISKTRKNYYVIDTNVFINYPDILDKIDKKYSIILSAKVTDELDKMKIRLDDQGKKNAEKALRLLNNARDIIYEFADTSLLPEDFDKRSPDNMIISVALKYKSENPIMLTSDNGLQLKSKILGISTISLRDFLKR</sequence>